<evidence type="ECO:0000256" key="8">
    <source>
        <dbReference type="ARBA" id="ARBA00023136"/>
    </source>
</evidence>
<dbReference type="InterPro" id="IPR007960">
    <property type="entry name" value="TAS2R"/>
</dbReference>
<dbReference type="KEGG" id="caua:113081655"/>
<comment type="similarity">
    <text evidence="2 11">Belongs to the G-protein coupled receptor T2R family.</text>
</comment>
<feature type="transmembrane region" description="Helical" evidence="12">
    <location>
        <begin position="218"/>
        <end position="245"/>
    </location>
</feature>
<evidence type="ECO:0000256" key="10">
    <source>
        <dbReference type="ARBA" id="ARBA00023224"/>
    </source>
</evidence>
<feature type="transmembrane region" description="Helical" evidence="12">
    <location>
        <begin position="83"/>
        <end position="102"/>
    </location>
</feature>
<feature type="transmembrane region" description="Helical" evidence="12">
    <location>
        <begin position="165"/>
        <end position="188"/>
    </location>
</feature>
<evidence type="ECO:0000256" key="3">
    <source>
        <dbReference type="ARBA" id="ARBA00022480"/>
    </source>
</evidence>
<name>A0A6P6NK31_CARAU</name>
<evidence type="ECO:0000256" key="5">
    <source>
        <dbReference type="ARBA" id="ARBA00022692"/>
    </source>
</evidence>
<keyword evidence="5 12" id="KW-0812">Transmembrane</keyword>
<protein>
    <submittedName>
        <fullName evidence="14">Uncharacterized protein LOC113081655</fullName>
    </submittedName>
</protein>
<accession>A0A6P6NK31</accession>
<keyword evidence="4" id="KW-0716">Sensory transduction</keyword>
<evidence type="ECO:0000256" key="11">
    <source>
        <dbReference type="RuleBase" id="RU004423"/>
    </source>
</evidence>
<gene>
    <name evidence="14" type="primary">LOC113081655</name>
</gene>
<feature type="transmembrane region" description="Helical" evidence="12">
    <location>
        <begin position="44"/>
        <end position="63"/>
    </location>
</feature>
<keyword evidence="8 12" id="KW-0472">Membrane</keyword>
<dbReference type="Gene3D" id="1.20.1070.10">
    <property type="entry name" value="Rhodopsin 7-helix transmembrane proteins"/>
    <property type="match status" value="1"/>
</dbReference>
<keyword evidence="9" id="KW-0675">Receptor</keyword>
<evidence type="ECO:0000256" key="12">
    <source>
        <dbReference type="SAM" id="Phobius"/>
    </source>
</evidence>
<evidence type="ECO:0000256" key="7">
    <source>
        <dbReference type="ARBA" id="ARBA00023040"/>
    </source>
</evidence>
<evidence type="ECO:0000256" key="1">
    <source>
        <dbReference type="ARBA" id="ARBA00004141"/>
    </source>
</evidence>
<dbReference type="RefSeq" id="XP_026109460.1">
    <property type="nucleotide sequence ID" value="XM_026253675.1"/>
</dbReference>
<dbReference type="GeneID" id="113081655"/>
<dbReference type="GO" id="GO:0033038">
    <property type="term" value="F:bitter taste receptor activity"/>
    <property type="evidence" value="ECO:0007669"/>
    <property type="project" value="InterPro"/>
</dbReference>
<keyword evidence="10" id="KW-0807">Transducer</keyword>
<feature type="transmembrane region" description="Helical" evidence="12">
    <location>
        <begin position="114"/>
        <end position="144"/>
    </location>
</feature>
<evidence type="ECO:0000313" key="14">
    <source>
        <dbReference type="RefSeq" id="XP_026109460.1"/>
    </source>
</evidence>
<feature type="transmembrane region" description="Helical" evidence="12">
    <location>
        <begin position="302"/>
        <end position="322"/>
    </location>
</feature>
<proteinExistence type="inferred from homology"/>
<dbReference type="Proteomes" id="UP000515129">
    <property type="component" value="Unplaced"/>
</dbReference>
<sequence>MSSVCRFSTVLKRSLFLFCLLMLRSQYSFREQSTMLSSLDKLVAWILTGFLAILTIFFNMYLLLINQRNYRKSTKPRLSPADFIITAISLASISLQVLTYFWQTLDVIDTVCRISLAGAILLVLIFSLKFIIFWSTAFLTFYYGNKLVVEPVHCFTRIQEAIIKNVHMVLAVIVVSGFANCVPLLSVLTYNTTTTTTTSGLSDCGSIMPTDTTGLAYIFYYVIISDIVPGIIMVKCSISISYYLAKHLLDMKASSNSAHGPKLGTQIRVIKMTLSLVVVYVVFLIVDIVTQITVVLMRQNTLALTVLFASIYTTVSAFVLVYGKKSYWKELIATYNLFLDEYPCLSSMKVEEVKTEPHENSNGH</sequence>
<keyword evidence="3" id="KW-0919">Taste</keyword>
<keyword evidence="7" id="KW-0297">G-protein coupled receptor</keyword>
<feature type="transmembrane region" description="Helical" evidence="12">
    <location>
        <begin position="272"/>
        <end position="296"/>
    </location>
</feature>
<organism evidence="13 14">
    <name type="scientific">Carassius auratus</name>
    <name type="common">Goldfish</name>
    <dbReference type="NCBI Taxonomy" id="7957"/>
    <lineage>
        <taxon>Eukaryota</taxon>
        <taxon>Metazoa</taxon>
        <taxon>Chordata</taxon>
        <taxon>Craniata</taxon>
        <taxon>Vertebrata</taxon>
        <taxon>Euteleostomi</taxon>
        <taxon>Actinopterygii</taxon>
        <taxon>Neopterygii</taxon>
        <taxon>Teleostei</taxon>
        <taxon>Ostariophysi</taxon>
        <taxon>Cypriniformes</taxon>
        <taxon>Cyprinidae</taxon>
        <taxon>Cyprininae</taxon>
        <taxon>Carassius</taxon>
    </lineage>
</organism>
<evidence type="ECO:0000256" key="2">
    <source>
        <dbReference type="ARBA" id="ARBA00007376"/>
    </source>
</evidence>
<comment type="subcellular location">
    <subcellularLocation>
        <location evidence="1">Membrane</location>
        <topology evidence="1">Multi-pass membrane protein</topology>
    </subcellularLocation>
</comment>
<dbReference type="AlphaFoldDB" id="A0A6P6NK31"/>
<dbReference type="GO" id="GO:0016020">
    <property type="term" value="C:membrane"/>
    <property type="evidence" value="ECO:0007669"/>
    <property type="project" value="UniProtKB-SubCell"/>
</dbReference>
<dbReference type="OrthoDB" id="8626475at2759"/>
<evidence type="ECO:0000313" key="13">
    <source>
        <dbReference type="Proteomes" id="UP000515129"/>
    </source>
</evidence>
<dbReference type="SUPFAM" id="SSF81321">
    <property type="entry name" value="Family A G protein-coupled receptor-like"/>
    <property type="match status" value="1"/>
</dbReference>
<dbReference type="PANTHER" id="PTHR11394:SF148">
    <property type="entry name" value="TASTE RECEPTOR TYPE 2"/>
    <property type="match status" value="1"/>
</dbReference>
<evidence type="ECO:0000256" key="9">
    <source>
        <dbReference type="ARBA" id="ARBA00023170"/>
    </source>
</evidence>
<reference evidence="14" key="1">
    <citation type="submission" date="2025-08" db="UniProtKB">
        <authorList>
            <consortium name="RefSeq"/>
        </authorList>
    </citation>
    <scope>IDENTIFICATION</scope>
    <source>
        <strain evidence="14">Wakin</strain>
        <tissue evidence="14">Muscle</tissue>
    </source>
</reference>
<evidence type="ECO:0000256" key="6">
    <source>
        <dbReference type="ARBA" id="ARBA00022989"/>
    </source>
</evidence>
<dbReference type="Pfam" id="PF05296">
    <property type="entry name" value="TAS2R"/>
    <property type="match status" value="1"/>
</dbReference>
<evidence type="ECO:0000256" key="4">
    <source>
        <dbReference type="ARBA" id="ARBA00022606"/>
    </source>
</evidence>
<dbReference type="PANTHER" id="PTHR11394">
    <property type="entry name" value="TASTE RECEPTOR TYPE 2"/>
    <property type="match status" value="1"/>
</dbReference>
<keyword evidence="6 12" id="KW-1133">Transmembrane helix</keyword>
<keyword evidence="13" id="KW-1185">Reference proteome</keyword>
<dbReference type="GO" id="GO:0004930">
    <property type="term" value="F:G protein-coupled receptor activity"/>
    <property type="evidence" value="ECO:0007669"/>
    <property type="project" value="UniProtKB-KW"/>
</dbReference>